<evidence type="ECO:0000256" key="1">
    <source>
        <dbReference type="ARBA" id="ARBA00022690"/>
    </source>
</evidence>
<keyword evidence="1" id="KW-0646">Protease inhibitor</keyword>
<dbReference type="GO" id="GO:0004869">
    <property type="term" value="F:cysteine-type endopeptidase inhibitor activity"/>
    <property type="evidence" value="ECO:0007669"/>
    <property type="project" value="UniProtKB-KW"/>
</dbReference>
<dbReference type="AlphaFoldDB" id="A0A9I9DHQ3"/>
<feature type="domain" description="Cystatin" evidence="3">
    <location>
        <begin position="39"/>
        <end position="108"/>
    </location>
</feature>
<dbReference type="InterPro" id="IPR046350">
    <property type="entry name" value="Cystatin_sf"/>
</dbReference>
<accession>A0A9I9DHQ3</accession>
<proteinExistence type="predicted"/>
<evidence type="ECO:0000313" key="4">
    <source>
        <dbReference type="EnsemblPlants" id="MELO3C018594.2.1"/>
    </source>
</evidence>
<sequence>MNKNIKAIHTHTQKYLLIAKHEIKECEKKSNMSITWTPIPNLEEPHVQEVAKFGVEEYNKIYKKHWKLKQIQQGWYSLIDYNQTQYRFLLEQDQVPQGDEKIYEAIVSVQATYQPPYQVIKTLLLFIPYFNYSSSN</sequence>
<dbReference type="InterPro" id="IPR000010">
    <property type="entry name" value="Cystatin_dom"/>
</dbReference>
<evidence type="ECO:0000259" key="3">
    <source>
        <dbReference type="Pfam" id="PF16845"/>
    </source>
</evidence>
<reference evidence="4" key="1">
    <citation type="submission" date="2023-03" db="UniProtKB">
        <authorList>
            <consortium name="EnsemblPlants"/>
        </authorList>
    </citation>
    <scope>IDENTIFICATION</scope>
</reference>
<organism evidence="4">
    <name type="scientific">Cucumis melo</name>
    <name type="common">Muskmelon</name>
    <dbReference type="NCBI Taxonomy" id="3656"/>
    <lineage>
        <taxon>Eukaryota</taxon>
        <taxon>Viridiplantae</taxon>
        <taxon>Streptophyta</taxon>
        <taxon>Embryophyta</taxon>
        <taxon>Tracheophyta</taxon>
        <taxon>Spermatophyta</taxon>
        <taxon>Magnoliopsida</taxon>
        <taxon>eudicotyledons</taxon>
        <taxon>Gunneridae</taxon>
        <taxon>Pentapetalae</taxon>
        <taxon>rosids</taxon>
        <taxon>fabids</taxon>
        <taxon>Cucurbitales</taxon>
        <taxon>Cucurbitaceae</taxon>
        <taxon>Benincaseae</taxon>
        <taxon>Cucumis</taxon>
    </lineage>
</organism>
<dbReference type="Pfam" id="PF16845">
    <property type="entry name" value="SQAPI"/>
    <property type="match status" value="1"/>
</dbReference>
<dbReference type="Gene3D" id="3.10.450.10">
    <property type="match status" value="1"/>
</dbReference>
<dbReference type="SUPFAM" id="SSF54403">
    <property type="entry name" value="Cystatin/monellin"/>
    <property type="match status" value="1"/>
</dbReference>
<dbReference type="Gramene" id="MELO3C018594.2.1">
    <property type="protein sequence ID" value="MELO3C018594.2.1"/>
    <property type="gene ID" value="MELO3C018594.2"/>
</dbReference>
<name>A0A9I9DHQ3_CUCME</name>
<dbReference type="EnsemblPlants" id="MELO3C018594.2.1">
    <property type="protein sequence ID" value="MELO3C018594.2.1"/>
    <property type="gene ID" value="MELO3C018594.2"/>
</dbReference>
<evidence type="ECO:0000256" key="2">
    <source>
        <dbReference type="ARBA" id="ARBA00022704"/>
    </source>
</evidence>
<dbReference type="PANTHER" id="PTHR47364">
    <property type="entry name" value="CYSTEINE PROTEINASE INHIBITOR 5"/>
    <property type="match status" value="1"/>
</dbReference>
<protein>
    <recommendedName>
        <fullName evidence="3">Cystatin domain-containing protein</fullName>
    </recommendedName>
</protein>
<keyword evidence="2" id="KW-0789">Thiol protease inhibitor</keyword>
<dbReference type="PANTHER" id="PTHR47364:SF2">
    <property type="entry name" value="CYSTEINE PROTEINASE INHIBITOR 5"/>
    <property type="match status" value="1"/>
</dbReference>